<dbReference type="Pfam" id="PF02655">
    <property type="entry name" value="ATP-grasp_3"/>
    <property type="match status" value="1"/>
</dbReference>
<dbReference type="GO" id="GO:0005524">
    <property type="term" value="F:ATP binding"/>
    <property type="evidence" value="ECO:0007669"/>
    <property type="project" value="InterPro"/>
</dbReference>
<dbReference type="EMBL" id="QURN01000011">
    <property type="protein sequence ID" value="RFC66802.1"/>
    <property type="molecule type" value="Genomic_DNA"/>
</dbReference>
<reference evidence="3" key="1">
    <citation type="submission" date="2018-08" db="EMBL/GenBank/DDBJ databases">
        <authorList>
            <person name="Im W.T."/>
        </authorList>
    </citation>
    <scope>NUCLEOTIDE SEQUENCE [LARGE SCALE GENOMIC DNA]</scope>
    <source>
        <strain evidence="3">LA-28</strain>
    </source>
</reference>
<dbReference type="Proteomes" id="UP000262379">
    <property type="component" value="Unassembled WGS sequence"/>
</dbReference>
<evidence type="ECO:0000259" key="1">
    <source>
        <dbReference type="Pfam" id="PF02655"/>
    </source>
</evidence>
<dbReference type="Gene3D" id="3.30.470.20">
    <property type="entry name" value="ATP-grasp fold, B domain"/>
    <property type="match status" value="1"/>
</dbReference>
<dbReference type="AlphaFoldDB" id="A0A371XC50"/>
<gene>
    <name evidence="2" type="ORF">DY251_14830</name>
</gene>
<sequence>MRSRLLAKSPNKTVLIAAVSSRALAQAARRAGYCVLAADFFEDLDTVAACARTVRLPGALHHGIEPAGLVDTLQQLANGEPLEGLVLGSGFERQPDLVDRLATQFPLAGNGGATIQRIKHPETLAADCAALGIPHPAMRRTTPPDPENWLAKIAGAAGGAHVQSAANFGKRGSYYQQRLIGTPISALFIGDGQRAHVVGFSRQWQSPAPGAPYRYGGAVRLTRFSRRAAALFGKWLDDLTARTGLIGLCSADFIRTRDGYILLEINPRPGATLDIFDDPVAPLFEAHLHACRGQPFALPRQSGSAASMIAYADRELISLPAFEWPVWTADHQTAGSKLAAGDPICSIFGAGETAAAARLNLNRNARTMRERLCR</sequence>
<name>A0A371XC50_9HYPH</name>
<keyword evidence="3" id="KW-1185">Reference proteome</keyword>
<dbReference type="RefSeq" id="WP_116624693.1">
    <property type="nucleotide sequence ID" value="NZ_QURN01000011.1"/>
</dbReference>
<proteinExistence type="predicted"/>
<accession>A0A371XC50</accession>
<protein>
    <submittedName>
        <fullName evidence="2">ATP-grasp domain-containing protein</fullName>
    </submittedName>
</protein>
<dbReference type="InterPro" id="IPR003806">
    <property type="entry name" value="ATP-grasp_PylC-type"/>
</dbReference>
<organism evidence="2 3">
    <name type="scientific">Mesorhizobium denitrificans</name>
    <dbReference type="NCBI Taxonomy" id="2294114"/>
    <lineage>
        <taxon>Bacteria</taxon>
        <taxon>Pseudomonadati</taxon>
        <taxon>Pseudomonadota</taxon>
        <taxon>Alphaproteobacteria</taxon>
        <taxon>Hyphomicrobiales</taxon>
        <taxon>Phyllobacteriaceae</taxon>
        <taxon>Mesorhizobium</taxon>
    </lineage>
</organism>
<dbReference type="SUPFAM" id="SSF56059">
    <property type="entry name" value="Glutathione synthetase ATP-binding domain-like"/>
    <property type="match status" value="1"/>
</dbReference>
<dbReference type="GO" id="GO:0046872">
    <property type="term" value="F:metal ion binding"/>
    <property type="evidence" value="ECO:0007669"/>
    <property type="project" value="InterPro"/>
</dbReference>
<dbReference type="PIRSF" id="PIRSF016817">
    <property type="entry name" value="UCP016817_carboligase"/>
    <property type="match status" value="1"/>
</dbReference>
<evidence type="ECO:0000313" key="3">
    <source>
        <dbReference type="Proteomes" id="UP000262379"/>
    </source>
</evidence>
<evidence type="ECO:0000313" key="2">
    <source>
        <dbReference type="EMBL" id="RFC66802.1"/>
    </source>
</evidence>
<feature type="domain" description="ATP-grasp fold PylC-type" evidence="1">
    <location>
        <begin position="134"/>
        <end position="272"/>
    </location>
</feature>
<comment type="caution">
    <text evidence="2">The sequence shown here is derived from an EMBL/GenBank/DDBJ whole genome shotgun (WGS) entry which is preliminary data.</text>
</comment>
<dbReference type="InterPro" id="IPR016677">
    <property type="entry name" value="UCP016817_carboligase"/>
</dbReference>